<comment type="caution">
    <text evidence="7">The sequence shown here is derived from an EMBL/GenBank/DDBJ whole genome shotgun (WGS) entry which is preliminary data.</text>
</comment>
<dbReference type="InterPro" id="IPR052103">
    <property type="entry name" value="Dual_spec_Phospatases"/>
</dbReference>
<dbReference type="PANTHER" id="PTHR45961">
    <property type="entry name" value="IP21249P"/>
    <property type="match status" value="1"/>
</dbReference>
<feature type="domain" description="Tyrosine-protein phosphatase" evidence="5">
    <location>
        <begin position="18"/>
        <end position="161"/>
    </location>
</feature>
<feature type="compositionally biased region" description="Pro residues" evidence="4">
    <location>
        <begin position="292"/>
        <end position="301"/>
    </location>
</feature>
<dbReference type="Pfam" id="PF00782">
    <property type="entry name" value="DSPc"/>
    <property type="match status" value="2"/>
</dbReference>
<evidence type="ECO:0000313" key="8">
    <source>
        <dbReference type="EMBL" id="CAF3639191.1"/>
    </source>
</evidence>
<sequence>MTAMTGLANINRMTLLMTVSEITPQIYISGQMAATPEQITRLNITYIINVAVESSSIIYPKSVKLEKYDILDYPTAPISNYFNALTDKIHQHLSTNKQNKVLIHCMAGISRSTTIVCAYLMKYQHMTLREAYLLIKDRRPICFPNLGFWSQLIQYEYQLKHENSVKLIQTNFGHIPDVMLNEMKETKSQQPTTTVPFLSPTTSISAGGGTLFSQTLPRASGREMTISTGTLRSRSLAPNRQLPQTSSTVSSTLINGRTNENGHSTFASKQSSFLAPTATRYSIGTRLNPSSSLPPAPPSPTPQISSSSQYYVNNRPFPITTSPNLRTIGANRQLNNNFSPSTTTNGHSKPHYETTYHNLCISGLESRQAIISKGIKYVINISQECPAQDLGPAVEYEKVPILDLPAVSIHHYFDRLTERIHKNISQGKKTLIHCYVGRSRSATIVLAYLMRYKQMSLKEAFHFLRARRPIIGPNFGFIKQLIVYEKQLYGYTTVQFVETSMGRIPDLYLSSSASSSRLMRQGTTIPIHTKSSLSTNALASSPSLTVKQNVLATKTFSIPRPSSVVARSTNTLPVRSTYSSAYGTNANDFYSANESLKYGSLTQNEDRHHQHHQHRPLSTAVTMNTSNPSYASSFIKQSSSAYAPGATSTLPAPRVSSAISSGSNILIPTKLNYRTVRYVPSAYNKYRLP</sequence>
<feature type="domain" description="Tyrosine-protein phosphatase" evidence="5">
    <location>
        <begin position="349"/>
        <end position="490"/>
    </location>
</feature>
<dbReference type="GO" id="GO:0005737">
    <property type="term" value="C:cytoplasm"/>
    <property type="evidence" value="ECO:0007669"/>
    <property type="project" value="TreeGrafter"/>
</dbReference>
<comment type="similarity">
    <text evidence="1">Belongs to the protein-tyrosine phosphatase family. Non-receptor class dual specificity subfamily.</text>
</comment>
<dbReference type="SUPFAM" id="SSF52799">
    <property type="entry name" value="(Phosphotyrosine protein) phosphatases II"/>
    <property type="match status" value="2"/>
</dbReference>
<dbReference type="PROSITE" id="PS50054">
    <property type="entry name" value="TYR_PHOSPHATASE_DUAL"/>
    <property type="match status" value="2"/>
</dbReference>
<dbReference type="AlphaFoldDB" id="A0A8S2DBH4"/>
<dbReference type="PROSITE" id="PS00383">
    <property type="entry name" value="TYR_PHOSPHATASE_1"/>
    <property type="match status" value="2"/>
</dbReference>
<dbReference type="EMBL" id="CAJNOK010002302">
    <property type="protein sequence ID" value="CAF0854060.1"/>
    <property type="molecule type" value="Genomic_DNA"/>
</dbReference>
<dbReference type="InterPro" id="IPR000340">
    <property type="entry name" value="Dual-sp_phosphatase_cat-dom"/>
</dbReference>
<evidence type="ECO:0000256" key="3">
    <source>
        <dbReference type="ARBA" id="ARBA00022912"/>
    </source>
</evidence>
<feature type="domain" description="Tyrosine specific protein phosphatases" evidence="6">
    <location>
        <begin position="411"/>
        <end position="469"/>
    </location>
</feature>
<dbReference type="PANTHER" id="PTHR45961:SF6">
    <property type="entry name" value="IP21249P"/>
    <property type="match status" value="1"/>
</dbReference>
<dbReference type="PROSITE" id="PS50056">
    <property type="entry name" value="TYR_PHOSPHATASE_2"/>
    <property type="match status" value="2"/>
</dbReference>
<dbReference type="EMBL" id="CAJOBA010002302">
    <property type="protein sequence ID" value="CAF3639191.1"/>
    <property type="molecule type" value="Genomic_DNA"/>
</dbReference>
<keyword evidence="3" id="KW-0904">Protein phosphatase</keyword>
<evidence type="ECO:0000259" key="6">
    <source>
        <dbReference type="PROSITE" id="PS50056"/>
    </source>
</evidence>
<dbReference type="Proteomes" id="UP000682733">
    <property type="component" value="Unassembled WGS sequence"/>
</dbReference>
<gene>
    <name evidence="7" type="ORF">OVA965_LOCUS7294</name>
    <name evidence="8" type="ORF">TMI583_LOCUS7290</name>
</gene>
<accession>A0A8S2DBH4</accession>
<evidence type="ECO:0000256" key="2">
    <source>
        <dbReference type="ARBA" id="ARBA00022801"/>
    </source>
</evidence>
<evidence type="ECO:0008006" key="10">
    <source>
        <dbReference type="Google" id="ProtNLM"/>
    </source>
</evidence>
<feature type="region of interest" description="Disordered" evidence="4">
    <location>
        <begin position="228"/>
        <end position="271"/>
    </location>
</feature>
<dbReference type="InterPro" id="IPR016130">
    <property type="entry name" value="Tyr_Pase_AS"/>
</dbReference>
<feature type="domain" description="Tyrosine specific protein phosphatases" evidence="6">
    <location>
        <begin position="80"/>
        <end position="140"/>
    </location>
</feature>
<name>A0A8S2DBH4_9BILA</name>
<evidence type="ECO:0000256" key="1">
    <source>
        <dbReference type="ARBA" id="ARBA00008601"/>
    </source>
</evidence>
<dbReference type="CDD" id="cd14498">
    <property type="entry name" value="DSP"/>
    <property type="match status" value="2"/>
</dbReference>
<keyword evidence="2" id="KW-0378">Hydrolase</keyword>
<evidence type="ECO:0000259" key="5">
    <source>
        <dbReference type="PROSITE" id="PS50054"/>
    </source>
</evidence>
<dbReference type="SMART" id="SM00195">
    <property type="entry name" value="DSPc"/>
    <property type="match status" value="2"/>
</dbReference>
<reference evidence="7" key="1">
    <citation type="submission" date="2021-02" db="EMBL/GenBank/DDBJ databases">
        <authorList>
            <person name="Nowell W R."/>
        </authorList>
    </citation>
    <scope>NUCLEOTIDE SEQUENCE</scope>
</reference>
<dbReference type="Proteomes" id="UP000677228">
    <property type="component" value="Unassembled WGS sequence"/>
</dbReference>
<dbReference type="InterPro" id="IPR020422">
    <property type="entry name" value="TYR_PHOSPHATASE_DUAL_dom"/>
</dbReference>
<evidence type="ECO:0000313" key="9">
    <source>
        <dbReference type="Proteomes" id="UP000677228"/>
    </source>
</evidence>
<dbReference type="InterPro" id="IPR000387">
    <property type="entry name" value="Tyr_Pase_dom"/>
</dbReference>
<evidence type="ECO:0000313" key="7">
    <source>
        <dbReference type="EMBL" id="CAF0854060.1"/>
    </source>
</evidence>
<dbReference type="InterPro" id="IPR029021">
    <property type="entry name" value="Prot-tyrosine_phosphatase-like"/>
</dbReference>
<feature type="region of interest" description="Disordered" evidence="4">
    <location>
        <begin position="283"/>
        <end position="308"/>
    </location>
</feature>
<proteinExistence type="inferred from homology"/>
<dbReference type="GO" id="GO:0004721">
    <property type="term" value="F:phosphoprotein phosphatase activity"/>
    <property type="evidence" value="ECO:0007669"/>
    <property type="project" value="UniProtKB-KW"/>
</dbReference>
<protein>
    <recommendedName>
        <fullName evidence="10">Protein-tyrosine-phosphatase</fullName>
    </recommendedName>
</protein>
<organism evidence="7 9">
    <name type="scientific">Didymodactylos carnosus</name>
    <dbReference type="NCBI Taxonomy" id="1234261"/>
    <lineage>
        <taxon>Eukaryota</taxon>
        <taxon>Metazoa</taxon>
        <taxon>Spiralia</taxon>
        <taxon>Gnathifera</taxon>
        <taxon>Rotifera</taxon>
        <taxon>Eurotatoria</taxon>
        <taxon>Bdelloidea</taxon>
        <taxon>Philodinida</taxon>
        <taxon>Philodinidae</taxon>
        <taxon>Didymodactylos</taxon>
    </lineage>
</organism>
<evidence type="ECO:0000256" key="4">
    <source>
        <dbReference type="SAM" id="MobiDB-lite"/>
    </source>
</evidence>
<dbReference type="Gene3D" id="3.90.190.10">
    <property type="entry name" value="Protein tyrosine phosphatase superfamily"/>
    <property type="match status" value="2"/>
</dbReference>